<feature type="compositionally biased region" description="Basic and acidic residues" evidence="1">
    <location>
        <begin position="526"/>
        <end position="537"/>
    </location>
</feature>
<dbReference type="AlphaFoldDB" id="A0A1Y1ZSM9"/>
<feature type="region of interest" description="Disordered" evidence="1">
    <location>
        <begin position="1015"/>
        <end position="1042"/>
    </location>
</feature>
<dbReference type="GO" id="GO:0005524">
    <property type="term" value="F:ATP binding"/>
    <property type="evidence" value="ECO:0007669"/>
    <property type="project" value="InterPro"/>
</dbReference>
<dbReference type="GO" id="GO:0004674">
    <property type="term" value="F:protein serine/threonine kinase activity"/>
    <property type="evidence" value="ECO:0007669"/>
    <property type="project" value="TreeGrafter"/>
</dbReference>
<feature type="region of interest" description="Disordered" evidence="1">
    <location>
        <begin position="522"/>
        <end position="550"/>
    </location>
</feature>
<gene>
    <name evidence="3" type="ORF">BCR34DRAFT_600134</name>
</gene>
<dbReference type="PANTHER" id="PTHR24359">
    <property type="entry name" value="SERINE/THREONINE-PROTEIN KINASE SBK1"/>
    <property type="match status" value="1"/>
</dbReference>
<proteinExistence type="predicted"/>
<organism evidence="3 4">
    <name type="scientific">Clohesyomyces aquaticus</name>
    <dbReference type="NCBI Taxonomy" id="1231657"/>
    <lineage>
        <taxon>Eukaryota</taxon>
        <taxon>Fungi</taxon>
        <taxon>Dikarya</taxon>
        <taxon>Ascomycota</taxon>
        <taxon>Pezizomycotina</taxon>
        <taxon>Dothideomycetes</taxon>
        <taxon>Pleosporomycetidae</taxon>
        <taxon>Pleosporales</taxon>
        <taxon>Lindgomycetaceae</taxon>
        <taxon>Clohesyomyces</taxon>
    </lineage>
</organism>
<dbReference type="PANTHER" id="PTHR24359:SF1">
    <property type="entry name" value="INHIBITOR OF NUCLEAR FACTOR KAPPA-B KINASE EPSILON SUBUNIT HOMOLOG 1-RELATED"/>
    <property type="match status" value="1"/>
</dbReference>
<dbReference type="SUPFAM" id="SSF56112">
    <property type="entry name" value="Protein kinase-like (PK-like)"/>
    <property type="match status" value="1"/>
</dbReference>
<protein>
    <recommendedName>
        <fullName evidence="2">Protein kinase domain-containing protein</fullName>
    </recommendedName>
</protein>
<evidence type="ECO:0000256" key="1">
    <source>
        <dbReference type="SAM" id="MobiDB-lite"/>
    </source>
</evidence>
<dbReference type="InterPro" id="IPR000719">
    <property type="entry name" value="Prot_kinase_dom"/>
</dbReference>
<evidence type="ECO:0000313" key="4">
    <source>
        <dbReference type="Proteomes" id="UP000193144"/>
    </source>
</evidence>
<comment type="caution">
    <text evidence="3">The sequence shown here is derived from an EMBL/GenBank/DDBJ whole genome shotgun (WGS) entry which is preliminary data.</text>
</comment>
<reference evidence="3 4" key="1">
    <citation type="submission" date="2016-07" db="EMBL/GenBank/DDBJ databases">
        <title>Pervasive Adenine N6-methylation of Active Genes in Fungi.</title>
        <authorList>
            <consortium name="DOE Joint Genome Institute"/>
            <person name="Mondo S.J."/>
            <person name="Dannebaum R.O."/>
            <person name="Kuo R.C."/>
            <person name="Labutti K."/>
            <person name="Haridas S."/>
            <person name="Kuo A."/>
            <person name="Salamov A."/>
            <person name="Ahrendt S.R."/>
            <person name="Lipzen A."/>
            <person name="Sullivan W."/>
            <person name="Andreopoulos W.B."/>
            <person name="Clum A."/>
            <person name="Lindquist E."/>
            <person name="Daum C."/>
            <person name="Ramamoorthy G.K."/>
            <person name="Gryganskyi A."/>
            <person name="Culley D."/>
            <person name="Magnuson J.K."/>
            <person name="James T.Y."/>
            <person name="O'Malley M.A."/>
            <person name="Stajich J.E."/>
            <person name="Spatafora J.W."/>
            <person name="Visel A."/>
            <person name="Grigoriev I.V."/>
        </authorList>
    </citation>
    <scope>NUCLEOTIDE SEQUENCE [LARGE SCALE GENOMIC DNA]</scope>
    <source>
        <strain evidence="3 4">CBS 115471</strain>
    </source>
</reference>
<dbReference type="EMBL" id="MCFA01000044">
    <property type="protein sequence ID" value="ORY13218.1"/>
    <property type="molecule type" value="Genomic_DNA"/>
</dbReference>
<feature type="region of interest" description="Disordered" evidence="1">
    <location>
        <begin position="60"/>
        <end position="80"/>
    </location>
</feature>
<accession>A0A1Y1ZSM9</accession>
<evidence type="ECO:0000259" key="2">
    <source>
        <dbReference type="PROSITE" id="PS50011"/>
    </source>
</evidence>
<name>A0A1Y1ZSM9_9PLEO</name>
<feature type="region of interest" description="Disordered" evidence="1">
    <location>
        <begin position="1"/>
        <end position="20"/>
    </location>
</feature>
<dbReference type="InterPro" id="IPR011009">
    <property type="entry name" value="Kinase-like_dom_sf"/>
</dbReference>
<keyword evidence="4" id="KW-1185">Reference proteome</keyword>
<evidence type="ECO:0000313" key="3">
    <source>
        <dbReference type="EMBL" id="ORY13218.1"/>
    </source>
</evidence>
<sequence>MASRERHSLNADILHLPPRPSQDYPRQWAGGILGIDEISSIKLQIATDSDAQRTTAIVEAQEPPEDISKKQPPHTTATENDNLYATRCPVPGSRRRKQIYPLVPVSLQRYTAERYRARFEFVQEQLYQAMRDNKHLHHLASSIVFELHMVGTSPQTATPSIVILCESSNVRPLRALFKEKAREKLYCGRKSRVFQLFRKDPPLPPKPPFDLVYYRCDKAPVTQKAALQQIKASMGSTNSLCGVPVYYQDAQANIGITLKVGERVLSTTVAHLFGSTYMEDQCSETDDDAISLCSLESDQRTIADDDLVSLHPLWNDDADDDDIDGCEASCHFLSSVIIGDVPKPVPDTASGATSGQRIHGSTSLPGSAPFLDFALLHLDNSIQKNGPANSFFLDGPKSSRLALSGIVESPIYHGTTVYIISSNHAPKTGRLLSNYAYIGCGARQDMCRAWTLVVDGKEGIVEGECGSVVVDQMDNSVYGHIIGTNPMGHAYVVPFADVVAQIKIMFDTSKVSMLHELQIPPSQAQRRFEEEPQDTHWDPPPPALKKERTLPRSRCNEAQDFAFSNLWKNRQKADTGLSSTQTTTGVAPANLKVLDSISLDFLGSSNAQRSTLSASDYWTHQQRMLGRPGHMSSGYASPAVKPRDSFRSYIEKHSIQVPLTDLDSISQYFLPQSALQDYWTVDRIKEHMDKRTRVFSKLMTDGGYEKIMLRCQRIFSILVLIGKPCLVNRFLMRGISDSALPFAKPNVLTEDNKEPTAKFGGIEPPKMVLTSSSFDPNGLFGDDSTWKDFYREQWRFCAFVLKPGLVDTKLPDDCILPIVQRSPLRQCSTATTYKVEIHPEYNNLSGNKLKRNRPTHDTFVLKTFASQNESHYRNEVEAYKNLSMSGGAEDMMIKFYGSFEHKGSYNVLLEYAPSLAEWFRETNPPVKETDIQTFWSKFLSLETALKRIHALVEELPPQAVNIPPTFQNSNIIRGVHQDIRPENILVSGGPKTSQNNVTFKLGDLGLSNALCSVRSDSEGDMSSSSSKRLRQGGKTENDMVSRGPRARYLAVPYFRRPDHPGLHGFNGRDSMFLVDDSSTMSPHWHEAKLTLQALAYLAKNSDLDGLDLHFMSCSQSGRDYMEKFIHLDDLGRQPDEFNECLKEMELRLIAKGDATSLEIFRMVKSFLDGEMSIWEWFLLQRNMVEDLERKLVENKRRKPRDFALKRTSDQRLVEGFFKQHFDRNPVVDPCGSHTEVPRSIVLKRILRRVLGRWLEKRDVE</sequence>
<dbReference type="PROSITE" id="PS50011">
    <property type="entry name" value="PROTEIN_KINASE_DOM"/>
    <property type="match status" value="1"/>
</dbReference>
<feature type="domain" description="Protein kinase" evidence="2">
    <location>
        <begin position="818"/>
        <end position="1217"/>
    </location>
</feature>
<dbReference type="STRING" id="1231657.A0A1Y1ZSM9"/>
<dbReference type="Proteomes" id="UP000193144">
    <property type="component" value="Unassembled WGS sequence"/>
</dbReference>
<dbReference type="Gene3D" id="1.10.510.10">
    <property type="entry name" value="Transferase(Phosphotransferase) domain 1"/>
    <property type="match status" value="1"/>
</dbReference>
<dbReference type="OrthoDB" id="5986190at2759"/>